<comment type="caution">
    <text evidence="2">The sequence shown here is derived from an EMBL/GenBank/DDBJ whole genome shotgun (WGS) entry which is preliminary data.</text>
</comment>
<organism evidence="2 3">
    <name type="scientific">Dryococelus australis</name>
    <dbReference type="NCBI Taxonomy" id="614101"/>
    <lineage>
        <taxon>Eukaryota</taxon>
        <taxon>Metazoa</taxon>
        <taxon>Ecdysozoa</taxon>
        <taxon>Arthropoda</taxon>
        <taxon>Hexapoda</taxon>
        <taxon>Insecta</taxon>
        <taxon>Pterygota</taxon>
        <taxon>Neoptera</taxon>
        <taxon>Polyneoptera</taxon>
        <taxon>Phasmatodea</taxon>
        <taxon>Verophasmatodea</taxon>
        <taxon>Anareolatae</taxon>
        <taxon>Phasmatidae</taxon>
        <taxon>Eurycanthinae</taxon>
        <taxon>Dryococelus</taxon>
    </lineage>
</organism>
<feature type="compositionally biased region" description="Polar residues" evidence="1">
    <location>
        <begin position="55"/>
        <end position="64"/>
    </location>
</feature>
<evidence type="ECO:0000313" key="2">
    <source>
        <dbReference type="EMBL" id="KAJ8867248.1"/>
    </source>
</evidence>
<dbReference type="Proteomes" id="UP001159363">
    <property type="component" value="Chromosome 14"/>
</dbReference>
<keyword evidence="3" id="KW-1185">Reference proteome</keyword>
<feature type="compositionally biased region" description="Basic and acidic residues" evidence="1">
    <location>
        <begin position="68"/>
        <end position="80"/>
    </location>
</feature>
<gene>
    <name evidence="2" type="ORF">PR048_031047</name>
</gene>
<feature type="region of interest" description="Disordered" evidence="1">
    <location>
        <begin position="1"/>
        <end position="106"/>
    </location>
</feature>
<reference evidence="2 3" key="1">
    <citation type="submission" date="2023-02" db="EMBL/GenBank/DDBJ databases">
        <title>LHISI_Scaffold_Assembly.</title>
        <authorList>
            <person name="Stuart O.P."/>
            <person name="Cleave R."/>
            <person name="Magrath M.J.L."/>
            <person name="Mikheyev A.S."/>
        </authorList>
    </citation>
    <scope>NUCLEOTIDE SEQUENCE [LARGE SCALE GENOMIC DNA]</scope>
    <source>
        <strain evidence="2">Daus_M_001</strain>
        <tissue evidence="2">Leg muscle</tissue>
    </source>
</reference>
<accession>A0ABQ9G458</accession>
<proteinExistence type="predicted"/>
<name>A0ABQ9G458_9NEOP</name>
<sequence>MQHARPLAPAEPNPRTPVYPLRYHLPTPPRPDLSSFGGGQPLPSRSYGVRPPLHSTANLPSATINFDRGLKKREIPEKTRRPAASPDTISTQIPGATPPGIEPGFALVGGERRKIAAPRESPPAKGNVSHISDMRKRGCDTAGYQAGSDRRLAQPMSEGAAVVEWSDYPPPTWATRVRFPDFRMQGIMPDDAAGPRGFLGDLSFTPPLHSGAAPFYHSLYAHQLSSQRC</sequence>
<protein>
    <submittedName>
        <fullName evidence="2">Uncharacterized protein</fullName>
    </submittedName>
</protein>
<evidence type="ECO:0000313" key="3">
    <source>
        <dbReference type="Proteomes" id="UP001159363"/>
    </source>
</evidence>
<evidence type="ECO:0000256" key="1">
    <source>
        <dbReference type="SAM" id="MobiDB-lite"/>
    </source>
</evidence>
<dbReference type="EMBL" id="JARBHB010000015">
    <property type="protein sequence ID" value="KAJ8867248.1"/>
    <property type="molecule type" value="Genomic_DNA"/>
</dbReference>